<dbReference type="InterPro" id="IPR025676">
    <property type="entry name" value="Clr5_dom"/>
</dbReference>
<dbReference type="OrthoDB" id="5415338at2759"/>
<feature type="compositionally biased region" description="Basic and acidic residues" evidence="1">
    <location>
        <begin position="312"/>
        <end position="321"/>
    </location>
</feature>
<dbReference type="EMBL" id="KN714699">
    <property type="protein sequence ID" value="KUI57397.1"/>
    <property type="molecule type" value="Genomic_DNA"/>
</dbReference>
<evidence type="ECO:0000313" key="3">
    <source>
        <dbReference type="EMBL" id="KUI57397.1"/>
    </source>
</evidence>
<feature type="domain" description="Clr5" evidence="2">
    <location>
        <begin position="327"/>
        <end position="376"/>
    </location>
</feature>
<organism evidence="3 4">
    <name type="scientific">Cytospora mali</name>
    <name type="common">Apple Valsa canker fungus</name>
    <name type="synonym">Valsa mali</name>
    <dbReference type="NCBI Taxonomy" id="578113"/>
    <lineage>
        <taxon>Eukaryota</taxon>
        <taxon>Fungi</taxon>
        <taxon>Dikarya</taxon>
        <taxon>Ascomycota</taxon>
        <taxon>Pezizomycotina</taxon>
        <taxon>Sordariomycetes</taxon>
        <taxon>Sordariomycetidae</taxon>
        <taxon>Diaporthales</taxon>
        <taxon>Cytosporaceae</taxon>
        <taxon>Cytospora</taxon>
    </lineage>
</organism>
<gene>
    <name evidence="3" type="ORF">VP1G_04719</name>
</gene>
<protein>
    <recommendedName>
        <fullName evidence="2">Clr5 domain-containing protein</fullName>
    </recommendedName>
</protein>
<proteinExistence type="predicted"/>
<dbReference type="AlphaFoldDB" id="A0A194V0E3"/>
<accession>A0A194V0E3</accession>
<name>A0A194V0E3_CYTMA</name>
<evidence type="ECO:0000256" key="1">
    <source>
        <dbReference type="SAM" id="MobiDB-lite"/>
    </source>
</evidence>
<feature type="region of interest" description="Disordered" evidence="1">
    <location>
        <begin position="827"/>
        <end position="870"/>
    </location>
</feature>
<dbReference type="Pfam" id="PF14420">
    <property type="entry name" value="Clr5"/>
    <property type="match status" value="1"/>
</dbReference>
<keyword evidence="4" id="KW-1185">Reference proteome</keyword>
<dbReference type="Proteomes" id="UP000078576">
    <property type="component" value="Unassembled WGS sequence"/>
</dbReference>
<sequence>MDLEPDQTLESQEGIVPMGHVDSAGSGLTQPAPSAWPTQYNPPSAIMDEGNGNHAISSLDFSFSDGLWGTVNSGPNWTLANASNNQITDILDRNPGIETFNSCLENRGLGNFDEHPANLVLDHRLGSGTRDGSVHIVNFENTIGNMPIHGPIHSSLGLGNLDPGLEIANTGLAPGFSIPAGNDTVHIESFSETRDKLNRLHSESWSGTGQIYPTLEEVSVHDPLRRHFPGVPHLTGCRDIVAEAGLRVDLNASTVRFNPYFSIQDTAYALAQSSQCEGAAEPQLYNASNLSSNLGTGVNFEQDGGGCGNSDVKPKSQEVRTRNRHSKSKWQKVEQHIRRLYLVEEHTAEEVAFAMAVIHGFESSVSTIRKRVQHWGKEERTRAAKQYPKKKDQTPKAFNIISEQDRKMMVQKRIRERIMRKEEHERQRQLQIERGNKKGHKKRWLKKPYAVPNTTEVNFGPFLSTVYIHQEKLFHAIDTYFKGLFAAGLKSWTTDGRHFIPPQNTPDFSEAWQRLSDQVDSVSMLLGMQLYHHANFMLGEILAGLRVAARVCDPSFMMHFWKICHVLARIPIPSRRGFRGSPWLGWFLQSLRQTFSSVFGMHPLVVITDSLLQVWSSSPCDLKATFGLGHWKAIHTLGGLIGNGNNIVLNMGVCCTKTWKSKFSVSSHEVKTLYQRPMAITPNLEAEQMAEVSLDYLLAASREKYNELGVLDDAGHVLKWATGICREKAERCALQYDSVTRAFVFSSELITTHHLETWKEPEQEKNKLPDFSLSYYYMNEAIQILRYGDLQCRIRAASFSKRLSTWFRAHRPKAKLRPELVRISSRKMAARGTKANTEGWTDRGKASPDRIYFTSRPGPRKPDAQQDIGL</sequence>
<evidence type="ECO:0000259" key="2">
    <source>
        <dbReference type="Pfam" id="PF14420"/>
    </source>
</evidence>
<reference evidence="4" key="1">
    <citation type="submission" date="2014-12" db="EMBL/GenBank/DDBJ databases">
        <title>Genome Sequence of Valsa Canker Pathogens Uncovers a Specific Adaption of Colonization on Woody Bark.</title>
        <authorList>
            <person name="Yin Z."/>
            <person name="Liu H."/>
            <person name="Gao X."/>
            <person name="Li Z."/>
            <person name="Song N."/>
            <person name="Ke X."/>
            <person name="Dai Q."/>
            <person name="Wu Y."/>
            <person name="Sun Y."/>
            <person name="Xu J.-R."/>
            <person name="Kang Z.K."/>
            <person name="Wang L."/>
            <person name="Huang L."/>
        </authorList>
    </citation>
    <scope>NUCLEOTIDE SEQUENCE [LARGE SCALE GENOMIC DNA]</scope>
    <source>
        <strain evidence="4">SXYL134</strain>
    </source>
</reference>
<feature type="region of interest" description="Disordered" evidence="1">
    <location>
        <begin position="302"/>
        <end position="327"/>
    </location>
</feature>
<evidence type="ECO:0000313" key="4">
    <source>
        <dbReference type="Proteomes" id="UP000078576"/>
    </source>
</evidence>